<keyword evidence="4" id="KW-0479">Metal-binding</keyword>
<dbReference type="PANTHER" id="PTHR12001:SF85">
    <property type="entry name" value="SHORT CHAIN ISOPRENYL DIPHOSPHATE SYNTHASE"/>
    <property type="match status" value="1"/>
</dbReference>
<evidence type="ECO:0000313" key="9">
    <source>
        <dbReference type="Proteomes" id="UP000196230"/>
    </source>
</evidence>
<proteinExistence type="inferred from homology"/>
<keyword evidence="3 6" id="KW-0808">Transferase</keyword>
<dbReference type="RefSeq" id="WP_067188698.1">
    <property type="nucleotide sequence ID" value="NZ_FUKP01000045.1"/>
</dbReference>
<dbReference type="EMBL" id="SPKT01000005">
    <property type="protein sequence ID" value="TFI00174.1"/>
    <property type="molecule type" value="Genomic_DNA"/>
</dbReference>
<dbReference type="SUPFAM" id="SSF48576">
    <property type="entry name" value="Terpenoid synthases"/>
    <property type="match status" value="1"/>
</dbReference>
<keyword evidence="10" id="KW-1185">Reference proteome</keyword>
<dbReference type="PANTHER" id="PTHR12001">
    <property type="entry name" value="GERANYLGERANYL PYROPHOSPHATE SYNTHASE"/>
    <property type="match status" value="1"/>
</dbReference>
<dbReference type="EC" id="2.5.1.10" evidence="7"/>
<comment type="cofactor">
    <cofactor evidence="1">
        <name>Mg(2+)</name>
        <dbReference type="ChEBI" id="CHEBI:18420"/>
    </cofactor>
</comment>
<dbReference type="AlphaFoldDB" id="A0A1R4J7Q2"/>
<organism evidence="7 9">
    <name type="scientific">Micrococcus lylae</name>
    <dbReference type="NCBI Taxonomy" id="1273"/>
    <lineage>
        <taxon>Bacteria</taxon>
        <taxon>Bacillati</taxon>
        <taxon>Actinomycetota</taxon>
        <taxon>Actinomycetes</taxon>
        <taxon>Micrococcales</taxon>
        <taxon>Micrococcaceae</taxon>
        <taxon>Micrococcus</taxon>
    </lineage>
</organism>
<evidence type="ECO:0000256" key="2">
    <source>
        <dbReference type="ARBA" id="ARBA00006706"/>
    </source>
</evidence>
<reference evidence="7 9" key="1">
    <citation type="submission" date="2017-02" db="EMBL/GenBank/DDBJ databases">
        <authorList>
            <person name="Peterson S.W."/>
        </authorList>
    </citation>
    <scope>NUCLEOTIDE SEQUENCE [LARGE SCALE GENOMIC DNA]</scope>
    <source>
        <strain evidence="7 9">2B3F</strain>
    </source>
</reference>
<protein>
    <submittedName>
        <fullName evidence="7">Octaprenyl-diphosphate synthase / Dimethylallyltransferase / Geranylgeranyl pyrophosphate synthetase</fullName>
        <ecNumber evidence="7">2.5.1.-</ecNumber>
        <ecNumber evidence="7">2.5.1.10</ecNumber>
        <ecNumber evidence="7">2.5.1.29</ecNumber>
    </submittedName>
    <submittedName>
        <fullName evidence="8">Polyprenyl synthetase family protein</fullName>
    </submittedName>
</protein>
<dbReference type="GO" id="GO:0046872">
    <property type="term" value="F:metal ion binding"/>
    <property type="evidence" value="ECO:0007669"/>
    <property type="project" value="UniProtKB-KW"/>
</dbReference>
<evidence type="ECO:0000313" key="8">
    <source>
        <dbReference type="EMBL" id="TFI00174.1"/>
    </source>
</evidence>
<evidence type="ECO:0000256" key="3">
    <source>
        <dbReference type="ARBA" id="ARBA00022679"/>
    </source>
</evidence>
<dbReference type="Pfam" id="PF00348">
    <property type="entry name" value="polyprenyl_synt"/>
    <property type="match status" value="1"/>
</dbReference>
<comment type="similarity">
    <text evidence="2 6">Belongs to the FPP/GGPP synthase family.</text>
</comment>
<name>A0A1R4J7Q2_9MICC</name>
<dbReference type="Gene3D" id="1.10.600.10">
    <property type="entry name" value="Farnesyl Diphosphate Synthase"/>
    <property type="match status" value="1"/>
</dbReference>
<evidence type="ECO:0000313" key="10">
    <source>
        <dbReference type="Proteomes" id="UP000297477"/>
    </source>
</evidence>
<dbReference type="OrthoDB" id="4497239at2"/>
<accession>A0A1R4J7Q2</accession>
<dbReference type="Proteomes" id="UP000196230">
    <property type="component" value="Unassembled WGS sequence"/>
</dbReference>
<dbReference type="InterPro" id="IPR000092">
    <property type="entry name" value="Polyprenyl_synt"/>
</dbReference>
<evidence type="ECO:0000256" key="4">
    <source>
        <dbReference type="ARBA" id="ARBA00022723"/>
    </source>
</evidence>
<dbReference type="SFLD" id="SFLDS00005">
    <property type="entry name" value="Isoprenoid_Synthase_Type_I"/>
    <property type="match status" value="1"/>
</dbReference>
<evidence type="ECO:0000256" key="1">
    <source>
        <dbReference type="ARBA" id="ARBA00001946"/>
    </source>
</evidence>
<keyword evidence="5" id="KW-0460">Magnesium</keyword>
<evidence type="ECO:0000256" key="6">
    <source>
        <dbReference type="RuleBase" id="RU004466"/>
    </source>
</evidence>
<dbReference type="EMBL" id="FUKP01000045">
    <property type="protein sequence ID" value="SJN27845.1"/>
    <property type="molecule type" value="Genomic_DNA"/>
</dbReference>
<gene>
    <name evidence="8" type="ORF">E4A49_03755</name>
    <name evidence="7" type="ORF">FM125_06855</name>
</gene>
<dbReference type="GO" id="GO:0008299">
    <property type="term" value="P:isoprenoid biosynthetic process"/>
    <property type="evidence" value="ECO:0007669"/>
    <property type="project" value="InterPro"/>
</dbReference>
<reference evidence="8 10" key="2">
    <citation type="submission" date="2019-03" db="EMBL/GenBank/DDBJ databases">
        <title>Reclassification of Micrococcus aloeverae and Micrococcus yunnanensis as later heterotypic synonyms of Micrococcus luteus.</title>
        <authorList>
            <person name="Huang C.-H."/>
        </authorList>
    </citation>
    <scope>NUCLEOTIDE SEQUENCE [LARGE SCALE GENOMIC DNA]</scope>
    <source>
        <strain evidence="8 10">BCRC 12151</strain>
    </source>
</reference>
<dbReference type="CDD" id="cd00685">
    <property type="entry name" value="Trans_IPPS_HT"/>
    <property type="match status" value="1"/>
</dbReference>
<evidence type="ECO:0000256" key="5">
    <source>
        <dbReference type="ARBA" id="ARBA00022842"/>
    </source>
</evidence>
<dbReference type="EC" id="2.5.1.29" evidence="7"/>
<dbReference type="GO" id="GO:0004337">
    <property type="term" value="F:(2E,6E)-farnesyl diphosphate synthase activity"/>
    <property type="evidence" value="ECO:0007669"/>
    <property type="project" value="UniProtKB-EC"/>
</dbReference>
<dbReference type="InterPro" id="IPR008949">
    <property type="entry name" value="Isoprenoid_synthase_dom_sf"/>
</dbReference>
<dbReference type="GO" id="GO:0004311">
    <property type="term" value="F:geranylgeranyl diphosphate synthase activity"/>
    <property type="evidence" value="ECO:0007669"/>
    <property type="project" value="UniProtKB-EC"/>
</dbReference>
<dbReference type="InterPro" id="IPR033749">
    <property type="entry name" value="Polyprenyl_synt_CS"/>
</dbReference>
<dbReference type="PROSITE" id="PS00723">
    <property type="entry name" value="POLYPRENYL_SYNTHASE_1"/>
    <property type="match status" value="1"/>
</dbReference>
<evidence type="ECO:0000313" key="7">
    <source>
        <dbReference type="EMBL" id="SJN27845.1"/>
    </source>
</evidence>
<dbReference type="Proteomes" id="UP000297477">
    <property type="component" value="Unassembled WGS sequence"/>
</dbReference>
<sequence length="368" mass="39445">MSQNIPHDRLAPEQFRAAVADRLTELLGSHRARAERVHPEAAAVVDAISRLTAGGKRLRATLCWLGWRAAGGAADDPRIITAGAAFELFQAAALIHDDILDRSDTRRGMPAVHRAFEAMHRSSGWRHDPEHFGVSAAILAGDVCLSLSDAAFHDAFAGSPRADRARQEMETMRFEVMLGQYLDVLAEMAPPAEDPAVAAQRAETVVEYKSARYSAVHPMALGAVLAGGDDGLVASFEPVTLPFGLAFQYQDDLLGVFGDPELTGKPAGDDLREGKRTVLIAHALDLLEADTAAALEDELGRADLSAQSVAHWQQALRECGAEKRVRAEIDDLVAQAQEAAGRLEGSGAEPSALADLRGLMDTLLHRTA</sequence>
<dbReference type="EC" id="2.5.1.-" evidence="7"/>